<keyword evidence="1" id="KW-0732">Signal</keyword>
<accession>A0AAX2EKA9</accession>
<evidence type="ECO:0000313" key="3">
    <source>
        <dbReference type="Proteomes" id="UP000199735"/>
    </source>
</evidence>
<organism evidence="2 3">
    <name type="scientific">Terribacillus saccharophilus</name>
    <dbReference type="NCBI Taxonomy" id="361277"/>
    <lineage>
        <taxon>Bacteria</taxon>
        <taxon>Bacillati</taxon>
        <taxon>Bacillota</taxon>
        <taxon>Bacilli</taxon>
        <taxon>Bacillales</taxon>
        <taxon>Bacillaceae</taxon>
        <taxon>Terribacillus</taxon>
    </lineage>
</organism>
<dbReference type="PROSITE" id="PS51257">
    <property type="entry name" value="PROKAR_LIPOPROTEIN"/>
    <property type="match status" value="1"/>
</dbReference>
<evidence type="ECO:0000313" key="2">
    <source>
        <dbReference type="EMBL" id="SEO17709.1"/>
    </source>
</evidence>
<comment type="caution">
    <text evidence="2">The sequence shown here is derived from an EMBL/GenBank/DDBJ whole genome shotgun (WGS) entry which is preliminary data.</text>
</comment>
<protein>
    <submittedName>
        <fullName evidence="2">Carbohydrate ABC transporter substrate-binding protein, CUT1 family</fullName>
    </submittedName>
</protein>
<dbReference type="SUPFAM" id="SSF53850">
    <property type="entry name" value="Periplasmic binding protein-like II"/>
    <property type="match status" value="1"/>
</dbReference>
<name>A0AAX2EKA9_9BACI</name>
<reference evidence="2 3" key="1">
    <citation type="submission" date="2016-10" db="EMBL/GenBank/DDBJ databases">
        <authorList>
            <person name="Varghese N."/>
            <person name="Submissions S."/>
        </authorList>
    </citation>
    <scope>NUCLEOTIDE SEQUENCE [LARGE SCALE GENOMIC DNA]</scope>
    <source>
        <strain evidence="2 3">DSM 21619</strain>
    </source>
</reference>
<dbReference type="PANTHER" id="PTHR43649">
    <property type="entry name" value="ARABINOSE-BINDING PROTEIN-RELATED"/>
    <property type="match status" value="1"/>
</dbReference>
<dbReference type="InterPro" id="IPR006059">
    <property type="entry name" value="SBP"/>
</dbReference>
<dbReference type="AlphaFoldDB" id="A0AAX2EKA9"/>
<sequence length="440" mass="49262">MLKRFSLLALALLLFLTGCAGFTGGSEGTAASEGKTEDGKVKIDFWTFWGSEIRRPVIDKIIEDFNNSQDDIVVEHTYIPFGDIWTKELAAIAANNPPDVVINDINATALRGQEGQAENLAPYLEKDDISGRFYENLWDATLYEGDSYGIPFNTDTRLLFYNKDAFKEAGLDPNKPPETWEELEEYAEKLDKKSGDTYERIGFYPLYGVGSDVWLLNGSGMNYFNDKDEPVINSETNVDTMEWIKSWKDKYGEDTINRYQSQIDSQQSNPFFNGSLGMMANAATFYTQIRDYAPDLDFGVAPLPEKTSGSGNTSWGGGFVAEIPKGSSHPDEAWEFINYLTDKEAQEYWAVKNFDNVANIEASESAAASDELSEKDQMVYEMAAQNLNETLLTPMPAYAPDYVNLINPQLDAILIENEPAQEALDKAQQDVEELVEKTAQ</sequence>
<dbReference type="CDD" id="cd14748">
    <property type="entry name" value="PBP2_UgpB"/>
    <property type="match status" value="1"/>
</dbReference>
<dbReference type="Gene3D" id="3.40.190.10">
    <property type="entry name" value="Periplasmic binding protein-like II"/>
    <property type="match status" value="2"/>
</dbReference>
<feature type="chain" id="PRO_5043701864" evidence="1">
    <location>
        <begin position="21"/>
        <end position="440"/>
    </location>
</feature>
<feature type="signal peptide" evidence="1">
    <location>
        <begin position="1"/>
        <end position="20"/>
    </location>
</feature>
<dbReference type="EMBL" id="FOCD01000008">
    <property type="protein sequence ID" value="SEO17709.1"/>
    <property type="molecule type" value="Genomic_DNA"/>
</dbReference>
<proteinExistence type="predicted"/>
<dbReference type="InterPro" id="IPR050490">
    <property type="entry name" value="Bact_solute-bd_prot1"/>
</dbReference>
<dbReference type="Proteomes" id="UP000199735">
    <property type="component" value="Unassembled WGS sequence"/>
</dbReference>
<dbReference type="Pfam" id="PF01547">
    <property type="entry name" value="SBP_bac_1"/>
    <property type="match status" value="1"/>
</dbReference>
<dbReference type="PANTHER" id="PTHR43649:SF12">
    <property type="entry name" value="DIACETYLCHITOBIOSE BINDING PROTEIN DASA"/>
    <property type="match status" value="1"/>
</dbReference>
<dbReference type="RefSeq" id="WP_318250162.1">
    <property type="nucleotide sequence ID" value="NZ_FOCD01000008.1"/>
</dbReference>
<gene>
    <name evidence="2" type="ORF">SAMN04489762_3653</name>
</gene>
<evidence type="ECO:0000256" key="1">
    <source>
        <dbReference type="SAM" id="SignalP"/>
    </source>
</evidence>